<dbReference type="EMBL" id="JAFKCS010000011">
    <property type="protein sequence ID" value="MBN7820712.1"/>
    <property type="molecule type" value="Genomic_DNA"/>
</dbReference>
<proteinExistence type="predicted"/>
<sequence>MKLLLTGVLFISALLSGCGSNSDNTEQPLEQPNSLILPDSQGIEVPISYNTWVESSPSQSQKLVDDSHPETLDWKDNQQILNNYFATDRSDTVILALEADSSSPHKVAIEIAGNTIPVTLHSNMLYPLLELSLPAGYHKVRILSKETAGTPPPQLHSFRLWPANSATRVNFLEHSNPYWGRRGPSVHLNYDTPQNADIEWFYSEITVPSGQDIPGSYFMANGFAEGYFGIQVNSDVERRVLFSVWSPFQTDDPSQIPADQRIQLLAKGDGVYTGEFGNEGAGGQSYLKHYWQADSTYSFLLRVSPNQDNSTDYSAWFKVASETQWQFVASFKRPQTSTYATRLHSFLENFLTQYGDQPRSASYQNQWVRDTNEQWHELTHARFSVDATGRDENRLDFQGGSTNEVFYLRNGGFIYPQTTPDSRFDRQPSAQTPDLELPSLP</sequence>
<dbReference type="PROSITE" id="PS51257">
    <property type="entry name" value="PROKAR_LIPOPROTEIN"/>
    <property type="match status" value="1"/>
</dbReference>
<gene>
    <name evidence="3" type="ORF">J0A65_12605</name>
</gene>
<comment type="caution">
    <text evidence="3">The sequence shown here is derived from an EMBL/GenBank/DDBJ whole genome shotgun (WGS) entry which is preliminary data.</text>
</comment>
<dbReference type="InterPro" id="IPR031712">
    <property type="entry name" value="DUF5077"/>
</dbReference>
<name>A0ABS3CUB5_9ALTE</name>
<evidence type="ECO:0000313" key="4">
    <source>
        <dbReference type="Proteomes" id="UP000663992"/>
    </source>
</evidence>
<evidence type="ECO:0000259" key="2">
    <source>
        <dbReference type="Pfam" id="PF16871"/>
    </source>
</evidence>
<feature type="domain" description="DUF5077" evidence="2">
    <location>
        <begin position="45"/>
        <end position="157"/>
    </location>
</feature>
<evidence type="ECO:0000313" key="3">
    <source>
        <dbReference type="EMBL" id="MBN7820712.1"/>
    </source>
</evidence>
<accession>A0ABS3CUB5</accession>
<reference evidence="3 4" key="1">
    <citation type="submission" date="2021-03" db="EMBL/GenBank/DDBJ databases">
        <title>novel species isolated from a fishpond in China.</title>
        <authorList>
            <person name="Lu H."/>
            <person name="Cai Z."/>
        </authorList>
    </citation>
    <scope>NUCLEOTIDE SEQUENCE [LARGE SCALE GENOMIC DNA]</scope>
    <source>
        <strain evidence="3 4">Y57</strain>
    </source>
</reference>
<protein>
    <submittedName>
        <fullName evidence="3">DUF3472 domain-containing protein</fullName>
    </submittedName>
</protein>
<dbReference type="InterPro" id="IPR021862">
    <property type="entry name" value="DUF3472"/>
</dbReference>
<dbReference type="Proteomes" id="UP000663992">
    <property type="component" value="Unassembled WGS sequence"/>
</dbReference>
<dbReference type="Pfam" id="PF11958">
    <property type="entry name" value="DUF3472"/>
    <property type="match status" value="1"/>
</dbReference>
<evidence type="ECO:0000256" key="1">
    <source>
        <dbReference type="SAM" id="MobiDB-lite"/>
    </source>
</evidence>
<organism evidence="3 4">
    <name type="scientific">Bowmanella yangjiangensis</name>
    <dbReference type="NCBI Taxonomy" id="2811230"/>
    <lineage>
        <taxon>Bacteria</taxon>
        <taxon>Pseudomonadati</taxon>
        <taxon>Pseudomonadota</taxon>
        <taxon>Gammaproteobacteria</taxon>
        <taxon>Alteromonadales</taxon>
        <taxon>Alteromonadaceae</taxon>
        <taxon>Bowmanella</taxon>
    </lineage>
</organism>
<feature type="region of interest" description="Disordered" evidence="1">
    <location>
        <begin position="418"/>
        <end position="441"/>
    </location>
</feature>
<dbReference type="Pfam" id="PF16871">
    <property type="entry name" value="DUF5077"/>
    <property type="match status" value="1"/>
</dbReference>
<dbReference type="RefSeq" id="WP_206594542.1">
    <property type="nucleotide sequence ID" value="NZ_JAFKCS010000011.1"/>
</dbReference>
<keyword evidence="4" id="KW-1185">Reference proteome</keyword>